<gene>
    <name evidence="1" type="ORF">HKN21_07850</name>
</gene>
<dbReference type="AlphaFoldDB" id="A0A7Y2EER0"/>
<evidence type="ECO:0000313" key="1">
    <source>
        <dbReference type="EMBL" id="NNF06658.1"/>
    </source>
</evidence>
<reference evidence="1 2" key="1">
    <citation type="submission" date="2020-03" db="EMBL/GenBank/DDBJ databases">
        <title>Metabolic flexibility allows generalist bacteria to become dominant in a frequently disturbed ecosystem.</title>
        <authorList>
            <person name="Chen Y.-J."/>
            <person name="Leung P.M."/>
            <person name="Bay S.K."/>
            <person name="Hugenholtz P."/>
            <person name="Kessler A.J."/>
            <person name="Shelley G."/>
            <person name="Waite D.W."/>
            <person name="Cook P.L."/>
            <person name="Greening C."/>
        </authorList>
    </citation>
    <scope>NUCLEOTIDE SEQUENCE [LARGE SCALE GENOMIC DNA]</scope>
    <source>
        <strain evidence="1">SS_bin_28</strain>
    </source>
</reference>
<protein>
    <submittedName>
        <fullName evidence="1">Uncharacterized protein</fullName>
    </submittedName>
</protein>
<dbReference type="Proteomes" id="UP000547674">
    <property type="component" value="Unassembled WGS sequence"/>
</dbReference>
<accession>A0A7Y2EER0</accession>
<organism evidence="1 2">
    <name type="scientific">Eiseniibacteriota bacterium</name>
    <dbReference type="NCBI Taxonomy" id="2212470"/>
    <lineage>
        <taxon>Bacteria</taxon>
        <taxon>Candidatus Eiseniibacteriota</taxon>
    </lineage>
</organism>
<dbReference type="Gene3D" id="3.40.30.10">
    <property type="entry name" value="Glutaredoxin"/>
    <property type="match status" value="1"/>
</dbReference>
<proteinExistence type="predicted"/>
<name>A0A7Y2EER0_UNCEI</name>
<dbReference type="EMBL" id="JABDJR010000310">
    <property type="protein sequence ID" value="NNF06658.1"/>
    <property type="molecule type" value="Genomic_DNA"/>
</dbReference>
<evidence type="ECO:0000313" key="2">
    <source>
        <dbReference type="Proteomes" id="UP000547674"/>
    </source>
</evidence>
<sequence length="113" mass="12953">MVDLYADNEDVVFITVSDQFQTSQGQVETWLSARGWEMKTVLDNSSQNVFQKFGETRDTFMVFDKNHKLHYKKTYGSSGPGFFPSVIANIDSALEITAVESETWSQIKRLYQP</sequence>
<comment type="caution">
    <text evidence="1">The sequence shown here is derived from an EMBL/GenBank/DDBJ whole genome shotgun (WGS) entry which is preliminary data.</text>
</comment>